<comment type="cofactor">
    <cofactor evidence="9">
        <name>Zn(2+)</name>
        <dbReference type="ChEBI" id="CHEBI:29105"/>
    </cofactor>
    <text evidence="9">Binds 2 Zn(2+) ions per subunit.</text>
</comment>
<feature type="binding site" evidence="8">
    <location>
        <position position="172"/>
    </location>
    <ligand>
        <name>Zn(2+)</name>
        <dbReference type="ChEBI" id="CHEBI:29105"/>
        <label>2</label>
        <note>catalytic</note>
    </ligand>
</feature>
<dbReference type="PROSITE" id="PS51642">
    <property type="entry name" value="HEMOPEXIN_2"/>
    <property type="match status" value="1"/>
</dbReference>
<feature type="binding site" evidence="9">
    <location>
        <position position="138"/>
    </location>
    <ligand>
        <name>Ca(2+)</name>
        <dbReference type="ChEBI" id="CHEBI:29108"/>
        <label>3</label>
    </ligand>
</feature>
<feature type="binding site" evidence="8">
    <location>
        <position position="178"/>
    </location>
    <ligand>
        <name>Zn(2+)</name>
        <dbReference type="ChEBI" id="CHEBI:29105"/>
        <label>2</label>
        <note>catalytic</note>
    </ligand>
</feature>
<accession>A0ABD6ER50</accession>
<reference evidence="13 14" key="1">
    <citation type="submission" date="2024-08" db="EMBL/GenBank/DDBJ databases">
        <title>Gnathostoma spinigerum genome.</title>
        <authorList>
            <person name="Gonzalez-Bertolin B."/>
            <person name="Monzon S."/>
            <person name="Zaballos A."/>
            <person name="Jimenez P."/>
            <person name="Dekumyoy P."/>
            <person name="Varona S."/>
            <person name="Cuesta I."/>
            <person name="Sumanam S."/>
            <person name="Adisakwattana P."/>
            <person name="Gasser R.B."/>
            <person name="Hernandez-Gonzalez A."/>
            <person name="Young N.D."/>
            <person name="Perteguer M.J."/>
        </authorList>
    </citation>
    <scope>NUCLEOTIDE SEQUENCE [LARGE SCALE GENOMIC DNA]</scope>
    <source>
        <strain evidence="13">AL3</strain>
        <tissue evidence="13">Liver</tissue>
    </source>
</reference>
<feature type="binding site" evidence="8">
    <location>
        <position position="168"/>
    </location>
    <ligand>
        <name>Zn(2+)</name>
        <dbReference type="ChEBI" id="CHEBI:29105"/>
        <label>2</label>
        <note>catalytic</note>
    </ligand>
</feature>
<dbReference type="InterPro" id="IPR006026">
    <property type="entry name" value="Peptidase_Metallo"/>
</dbReference>
<dbReference type="SUPFAM" id="SSF50923">
    <property type="entry name" value="Hemopexin-like domain"/>
    <property type="match status" value="1"/>
</dbReference>
<feature type="binding site" evidence="9">
    <location>
        <position position="136"/>
    </location>
    <ligand>
        <name>Zn(2+)</name>
        <dbReference type="ChEBI" id="CHEBI:29105"/>
        <label>1</label>
    </ligand>
</feature>
<keyword evidence="5 8" id="KW-0862">Zinc</keyword>
<evidence type="ECO:0000256" key="6">
    <source>
        <dbReference type="ARBA" id="ARBA00023049"/>
    </source>
</evidence>
<feature type="signal peptide" evidence="11">
    <location>
        <begin position="1"/>
        <end position="19"/>
    </location>
</feature>
<gene>
    <name evidence="13" type="ORF">AB6A40_007358</name>
</gene>
<dbReference type="EMBL" id="JBGFUD010005868">
    <property type="protein sequence ID" value="MFH4980649.1"/>
    <property type="molecule type" value="Genomic_DNA"/>
</dbReference>
<dbReference type="GO" id="GO:0006508">
    <property type="term" value="P:proteolysis"/>
    <property type="evidence" value="ECO:0007669"/>
    <property type="project" value="UniProtKB-KW"/>
</dbReference>
<feature type="binding site" evidence="9">
    <location>
        <position position="118"/>
    </location>
    <ligand>
        <name>Ca(2+)</name>
        <dbReference type="ChEBI" id="CHEBI:29108"/>
        <label>3</label>
    </ligand>
</feature>
<keyword evidence="14" id="KW-1185">Reference proteome</keyword>
<dbReference type="Proteomes" id="UP001608902">
    <property type="component" value="Unassembled WGS sequence"/>
</dbReference>
<keyword evidence="4" id="KW-0378">Hydrolase</keyword>
<dbReference type="InterPro" id="IPR018487">
    <property type="entry name" value="Hemopexin-like_repeat"/>
</dbReference>
<evidence type="ECO:0000256" key="9">
    <source>
        <dbReference type="PIRSR" id="PIRSR621190-2"/>
    </source>
</evidence>
<dbReference type="PANTHER" id="PTHR10201">
    <property type="entry name" value="MATRIX METALLOPROTEINASE"/>
    <property type="match status" value="1"/>
</dbReference>
<dbReference type="PRINTS" id="PR00138">
    <property type="entry name" value="MATRIXIN"/>
</dbReference>
<feature type="binding site" evidence="9">
    <location>
        <position position="132"/>
    </location>
    <ligand>
        <name>Ca(2+)</name>
        <dbReference type="ChEBI" id="CHEBI:29108"/>
        <label>2</label>
    </ligand>
</feature>
<evidence type="ECO:0000256" key="1">
    <source>
        <dbReference type="ARBA" id="ARBA00010370"/>
    </source>
</evidence>
<dbReference type="CDD" id="cd04278">
    <property type="entry name" value="ZnMc_MMP"/>
    <property type="match status" value="1"/>
</dbReference>
<dbReference type="InterPro" id="IPR024079">
    <property type="entry name" value="MetalloPept_cat_dom_sf"/>
</dbReference>
<dbReference type="GO" id="GO:0008237">
    <property type="term" value="F:metallopeptidase activity"/>
    <property type="evidence" value="ECO:0007669"/>
    <property type="project" value="UniProtKB-KW"/>
</dbReference>
<proteinExistence type="inferred from homology"/>
<sequence>MIFPSAVWVLVIYSLVCTASSTVRSGRMKRHAVCGYHKPLDQRADLASAGPWPSVVKYNITKYTKDMPEDLTRRILEESVKVWSAVIPVDFQYTTGKADLEFRFGPGSHSGCPWPFDGPGNLLAHAQPPRFGGFIHFDDDELFGEWSQDYIENGDLPFSWDFRSVAVHELGHYLGLDHSPNEQDIMLPSYKDPEENAVFKPAGLSPNDIYRAQTIHGSRSGGSHRSRRSLINAHGSVPMISPRVGKIVDGIPEPIPLEAGRYDEIVDEATEVTVPIPDDIPAPIPLEAPRHGKMFNEGAELRVAEQKGDAVLGRDIKARSRRSAECVIDGITTGSDGKTYVFKGPSVYELQHDKLTEEKPISEVFPGAPSKITAALTDYDQTALVDGRNVYIYTLQDGKWVADRESPRELPRSVSIVPTGAFYVPSVQYFVLTRGNLYCDVNVFTNEGKQCGILWRQAAYPLNVRDWKGMAVVGRERYVFTSKKLYYLEEASREDGQGFLISDLFEC</sequence>
<evidence type="ECO:0000256" key="8">
    <source>
        <dbReference type="PIRSR" id="PIRSR001191-2"/>
    </source>
</evidence>
<dbReference type="SUPFAM" id="SSF55486">
    <property type="entry name" value="Metalloproteases ('zincins'), catalytic domain"/>
    <property type="match status" value="1"/>
</dbReference>
<evidence type="ECO:0000256" key="2">
    <source>
        <dbReference type="ARBA" id="ARBA00022670"/>
    </source>
</evidence>
<evidence type="ECO:0000313" key="14">
    <source>
        <dbReference type="Proteomes" id="UP001608902"/>
    </source>
</evidence>
<keyword evidence="6" id="KW-0482">Metalloprotease</keyword>
<comment type="similarity">
    <text evidence="1">Belongs to the peptidase M10A family.</text>
</comment>
<evidence type="ECO:0000256" key="4">
    <source>
        <dbReference type="ARBA" id="ARBA00022801"/>
    </source>
</evidence>
<dbReference type="PANTHER" id="PTHR10201:SF323">
    <property type="entry name" value="MATRIX METALLOPROTEINASE-21"/>
    <property type="match status" value="1"/>
</dbReference>
<feature type="binding site" evidence="9">
    <location>
        <position position="66"/>
    </location>
    <ligand>
        <name>Ca(2+)</name>
        <dbReference type="ChEBI" id="CHEBI:29108"/>
        <label>1</label>
    </ligand>
</feature>
<feature type="binding site" evidence="9">
    <location>
        <position position="141"/>
    </location>
    <ligand>
        <name>Ca(2+)</name>
        <dbReference type="ChEBI" id="CHEBI:29108"/>
        <label>3</label>
    </ligand>
</feature>
<evidence type="ECO:0000256" key="11">
    <source>
        <dbReference type="SAM" id="SignalP"/>
    </source>
</evidence>
<feature type="domain" description="Peptidase metallopeptidase" evidence="12">
    <location>
        <begin position="48"/>
        <end position="218"/>
    </location>
</feature>
<keyword evidence="11" id="KW-0732">Signal</keyword>
<feature type="binding site" evidence="9">
    <location>
        <position position="139"/>
    </location>
    <ligand>
        <name>Ca(2+)</name>
        <dbReference type="ChEBI" id="CHEBI:29108"/>
        <label>1</label>
    </ligand>
</feature>
<feature type="binding site" evidence="9">
    <location>
        <position position="117"/>
    </location>
    <ligand>
        <name>Ca(2+)</name>
        <dbReference type="ChEBI" id="CHEBI:29108"/>
        <label>3</label>
    </ligand>
</feature>
<dbReference type="PIRSF" id="PIRSF001191">
    <property type="entry name" value="Peptidase_M10A_matrix"/>
    <property type="match status" value="1"/>
</dbReference>
<protein>
    <recommendedName>
        <fullName evidence="12">Peptidase metallopeptidase domain-containing protein</fullName>
    </recommendedName>
</protein>
<comment type="cofactor">
    <cofactor evidence="9">
        <name>Ca(2+)</name>
        <dbReference type="ChEBI" id="CHEBI:29108"/>
    </cofactor>
    <text evidence="9">Can bind about 5 Ca(2+) ions per subunit.</text>
</comment>
<feature type="chain" id="PRO_5044848979" description="Peptidase metallopeptidase domain-containing protein" evidence="11">
    <location>
        <begin position="20"/>
        <end position="507"/>
    </location>
</feature>
<feature type="binding site" evidence="9">
    <location>
        <position position="122"/>
    </location>
    <ligand>
        <name>Ca(2+)</name>
        <dbReference type="ChEBI" id="CHEBI:29108"/>
        <label>3</label>
    </ligand>
</feature>
<name>A0ABD6ER50_9BILA</name>
<dbReference type="Gene3D" id="3.40.390.10">
    <property type="entry name" value="Collagenase (Catalytic Domain)"/>
    <property type="match status" value="1"/>
</dbReference>
<evidence type="ECO:0000256" key="10">
    <source>
        <dbReference type="PROSITE-ProRule" id="PRU01011"/>
    </source>
</evidence>
<evidence type="ECO:0000256" key="5">
    <source>
        <dbReference type="ARBA" id="ARBA00022833"/>
    </source>
</evidence>
<feature type="active site" evidence="7">
    <location>
        <position position="169"/>
    </location>
</feature>
<keyword evidence="2" id="KW-0645">Protease</keyword>
<feature type="binding site" evidence="9">
    <location>
        <position position="99"/>
    </location>
    <ligand>
        <name>Ca(2+)</name>
        <dbReference type="ChEBI" id="CHEBI:29108"/>
        <label>2</label>
    </ligand>
</feature>
<dbReference type="SMART" id="SM00235">
    <property type="entry name" value="ZnMc"/>
    <property type="match status" value="1"/>
</dbReference>
<dbReference type="GO" id="GO:0046872">
    <property type="term" value="F:metal ion binding"/>
    <property type="evidence" value="ECO:0007669"/>
    <property type="project" value="UniProtKB-KW"/>
</dbReference>
<feature type="binding site" evidence="9">
    <location>
        <position position="109"/>
    </location>
    <ligand>
        <name>Zn(2+)</name>
        <dbReference type="ChEBI" id="CHEBI:29105"/>
        <label>1</label>
    </ligand>
</feature>
<feature type="binding site" evidence="9">
    <location>
        <position position="141"/>
    </location>
    <ligand>
        <name>Ca(2+)</name>
        <dbReference type="ChEBI" id="CHEBI:29108"/>
        <label>1</label>
    </ligand>
</feature>
<dbReference type="InterPro" id="IPR033739">
    <property type="entry name" value="M10A_MMP"/>
</dbReference>
<evidence type="ECO:0000259" key="12">
    <source>
        <dbReference type="SMART" id="SM00235"/>
    </source>
</evidence>
<evidence type="ECO:0000313" key="13">
    <source>
        <dbReference type="EMBL" id="MFH4980649.1"/>
    </source>
</evidence>
<dbReference type="Pfam" id="PF00413">
    <property type="entry name" value="Peptidase_M10"/>
    <property type="match status" value="1"/>
</dbReference>
<dbReference type="InterPro" id="IPR001818">
    <property type="entry name" value="Pept_M10_metallopeptidase"/>
</dbReference>
<comment type="caution">
    <text evidence="13">The sequence shown here is derived from an EMBL/GenBank/DDBJ whole genome shotgun (WGS) entry which is preliminary data.</text>
</comment>
<organism evidence="13 14">
    <name type="scientific">Gnathostoma spinigerum</name>
    <dbReference type="NCBI Taxonomy" id="75299"/>
    <lineage>
        <taxon>Eukaryota</taxon>
        <taxon>Metazoa</taxon>
        <taxon>Ecdysozoa</taxon>
        <taxon>Nematoda</taxon>
        <taxon>Chromadorea</taxon>
        <taxon>Rhabditida</taxon>
        <taxon>Spirurina</taxon>
        <taxon>Gnathostomatomorpha</taxon>
        <taxon>Gnathostomatoidea</taxon>
        <taxon>Gnathostomatidae</taxon>
        <taxon>Gnathostoma</taxon>
    </lineage>
</organism>
<keyword evidence="9" id="KW-0106">Calcium</keyword>
<feature type="binding site" evidence="9">
    <location>
        <position position="125"/>
    </location>
    <ligand>
        <name>Zn(2+)</name>
        <dbReference type="ChEBI" id="CHEBI:29105"/>
        <label>1</label>
    </ligand>
</feature>
<evidence type="ECO:0000256" key="3">
    <source>
        <dbReference type="ARBA" id="ARBA00022723"/>
    </source>
</evidence>
<dbReference type="Gene3D" id="2.110.10.10">
    <property type="entry name" value="Hemopexin-like domain"/>
    <property type="match status" value="1"/>
</dbReference>
<dbReference type="AlphaFoldDB" id="A0ABD6ER50"/>
<feature type="binding site" evidence="9">
    <location>
        <position position="186"/>
    </location>
    <ligand>
        <name>Zn(2+)</name>
        <dbReference type="ChEBI" id="CHEBI:29105"/>
        <label>2</label>
        <note>catalytic</note>
    </ligand>
</feature>
<feature type="repeat" description="Hemopexin" evidence="10">
    <location>
        <begin position="325"/>
        <end position="368"/>
    </location>
</feature>
<dbReference type="InterPro" id="IPR036375">
    <property type="entry name" value="Hemopexin-like_dom_sf"/>
</dbReference>
<dbReference type="SMART" id="SM00120">
    <property type="entry name" value="HX"/>
    <property type="match status" value="1"/>
</dbReference>
<dbReference type="InterPro" id="IPR021190">
    <property type="entry name" value="Pept_M10A"/>
</dbReference>
<keyword evidence="3 8" id="KW-0479">Metal-binding</keyword>
<evidence type="ECO:0000256" key="7">
    <source>
        <dbReference type="PIRSR" id="PIRSR001191-1"/>
    </source>
</evidence>